<feature type="signal peptide" evidence="2">
    <location>
        <begin position="1"/>
        <end position="24"/>
    </location>
</feature>
<protein>
    <submittedName>
        <fullName evidence="3">Uncharacterized protein</fullName>
    </submittedName>
</protein>
<evidence type="ECO:0000313" key="4">
    <source>
        <dbReference type="Proteomes" id="UP000008022"/>
    </source>
</evidence>
<dbReference type="OMA" id="AVHPHNT"/>
<reference evidence="3" key="2">
    <citation type="submission" date="2015-06" db="UniProtKB">
        <authorList>
            <consortium name="EnsemblPlants"/>
        </authorList>
    </citation>
    <scope>IDENTIFICATION</scope>
</reference>
<evidence type="ECO:0000256" key="1">
    <source>
        <dbReference type="SAM" id="MobiDB-lite"/>
    </source>
</evidence>
<dbReference type="HOGENOM" id="CLU_2908115_0_0_1"/>
<accession>A0A0E0RB30</accession>
<dbReference type="Proteomes" id="UP000008022">
    <property type="component" value="Unassembled WGS sequence"/>
</dbReference>
<keyword evidence="4" id="KW-1185">Reference proteome</keyword>
<keyword evidence="2" id="KW-0732">Signal</keyword>
<dbReference type="EnsemblPlants" id="ORUFI11G21830.1">
    <property type="protein sequence ID" value="ORUFI11G21830.1"/>
    <property type="gene ID" value="ORUFI11G21830"/>
</dbReference>
<evidence type="ECO:0000256" key="2">
    <source>
        <dbReference type="SAM" id="SignalP"/>
    </source>
</evidence>
<dbReference type="Gramene" id="ORUFI11G21830.1">
    <property type="protein sequence ID" value="ORUFI11G21830.1"/>
    <property type="gene ID" value="ORUFI11G21830"/>
</dbReference>
<proteinExistence type="predicted"/>
<feature type="chain" id="PRO_5002372162" evidence="2">
    <location>
        <begin position="25"/>
        <end position="62"/>
    </location>
</feature>
<sequence length="62" mass="6509">MNTTSFLLQILLLLAMVILPSTMAGRSPGNVDANHDPSKQSGSAVHPHNTPCNYPGQAGCPH</sequence>
<reference evidence="4" key="1">
    <citation type="submission" date="2013-06" db="EMBL/GenBank/DDBJ databases">
        <authorList>
            <person name="Zhao Q."/>
        </authorList>
    </citation>
    <scope>NUCLEOTIDE SEQUENCE</scope>
    <source>
        <strain evidence="4">cv. W1943</strain>
    </source>
</reference>
<name>A0A0E0RB30_ORYRU</name>
<evidence type="ECO:0000313" key="3">
    <source>
        <dbReference type="EnsemblPlants" id="ORUFI11G21830.1"/>
    </source>
</evidence>
<organism evidence="3 4">
    <name type="scientific">Oryza rufipogon</name>
    <name type="common">Brownbeard rice</name>
    <name type="synonym">Asian wild rice</name>
    <dbReference type="NCBI Taxonomy" id="4529"/>
    <lineage>
        <taxon>Eukaryota</taxon>
        <taxon>Viridiplantae</taxon>
        <taxon>Streptophyta</taxon>
        <taxon>Embryophyta</taxon>
        <taxon>Tracheophyta</taxon>
        <taxon>Spermatophyta</taxon>
        <taxon>Magnoliopsida</taxon>
        <taxon>Liliopsida</taxon>
        <taxon>Poales</taxon>
        <taxon>Poaceae</taxon>
        <taxon>BOP clade</taxon>
        <taxon>Oryzoideae</taxon>
        <taxon>Oryzeae</taxon>
        <taxon>Oryzinae</taxon>
        <taxon>Oryza</taxon>
    </lineage>
</organism>
<dbReference type="AlphaFoldDB" id="A0A0E0RB30"/>
<feature type="region of interest" description="Disordered" evidence="1">
    <location>
        <begin position="25"/>
        <end position="62"/>
    </location>
</feature>